<keyword evidence="2" id="KW-0472">Membrane</keyword>
<evidence type="ECO:0000313" key="3">
    <source>
        <dbReference type="EMBL" id="PKX89191.1"/>
    </source>
</evidence>
<dbReference type="Proteomes" id="UP000234474">
    <property type="component" value="Unassembled WGS sequence"/>
</dbReference>
<dbReference type="EMBL" id="MSZS01000010">
    <property type="protein sequence ID" value="PKX89191.1"/>
    <property type="molecule type" value="Genomic_DNA"/>
</dbReference>
<dbReference type="GO" id="GO:0005506">
    <property type="term" value="F:iron ion binding"/>
    <property type="evidence" value="ECO:0007669"/>
    <property type="project" value="InterPro"/>
</dbReference>
<dbReference type="GeneID" id="36537707"/>
<dbReference type="InterPro" id="IPR050121">
    <property type="entry name" value="Cytochrome_P450_monoxygenase"/>
</dbReference>
<dbReference type="GO" id="GO:0016705">
    <property type="term" value="F:oxidoreductase activity, acting on paired donors, with incorporation or reduction of molecular oxygen"/>
    <property type="evidence" value="ECO:0007669"/>
    <property type="project" value="InterPro"/>
</dbReference>
<accession>A0A2I1BV61</accession>
<protein>
    <submittedName>
        <fullName evidence="3">Putative cytochrome P450 oxidoreductase</fullName>
    </submittedName>
</protein>
<gene>
    <name evidence="3" type="ORF">P174DRAFT_464345</name>
</gene>
<reference evidence="4" key="1">
    <citation type="journal article" date="2018" name="Proc. Natl. Acad. Sci. U.S.A.">
        <title>Linking secondary metabolites to gene clusters through genome sequencing of six diverse Aspergillus species.</title>
        <authorList>
            <person name="Kaerboelling I."/>
            <person name="Vesth T.C."/>
            <person name="Frisvad J.C."/>
            <person name="Nybo J.L."/>
            <person name="Theobald S."/>
            <person name="Kuo A."/>
            <person name="Bowyer P."/>
            <person name="Matsuda Y."/>
            <person name="Mondo S."/>
            <person name="Lyhne E.K."/>
            <person name="Kogle M.E."/>
            <person name="Clum A."/>
            <person name="Lipzen A."/>
            <person name="Salamov A."/>
            <person name="Ngan C.Y."/>
            <person name="Daum C."/>
            <person name="Chiniquy J."/>
            <person name="Barry K."/>
            <person name="LaButti K."/>
            <person name="Haridas S."/>
            <person name="Simmons B.A."/>
            <person name="Magnuson J.K."/>
            <person name="Mortensen U.H."/>
            <person name="Larsen T.O."/>
            <person name="Grigoriev I.V."/>
            <person name="Baker S.E."/>
            <person name="Andersen M.R."/>
        </authorList>
    </citation>
    <scope>NUCLEOTIDE SEQUENCE [LARGE SCALE GENOMIC DNA]</scope>
    <source>
        <strain evidence="4">IBT 16806</strain>
    </source>
</reference>
<name>A0A2I1BV61_ASPN1</name>
<dbReference type="InterPro" id="IPR001128">
    <property type="entry name" value="Cyt_P450"/>
</dbReference>
<comment type="caution">
    <text evidence="3">The sequence shown here is derived from an EMBL/GenBank/DDBJ whole genome shotgun (WGS) entry which is preliminary data.</text>
</comment>
<proteinExistence type="inferred from homology"/>
<dbReference type="GO" id="GO:0020037">
    <property type="term" value="F:heme binding"/>
    <property type="evidence" value="ECO:0007669"/>
    <property type="project" value="InterPro"/>
</dbReference>
<keyword evidence="2" id="KW-1133">Transmembrane helix</keyword>
<evidence type="ECO:0000313" key="4">
    <source>
        <dbReference type="Proteomes" id="UP000234474"/>
    </source>
</evidence>
<dbReference type="Gene3D" id="1.10.630.10">
    <property type="entry name" value="Cytochrome P450"/>
    <property type="match status" value="1"/>
</dbReference>
<dbReference type="AlphaFoldDB" id="A0A2I1BV61"/>
<dbReference type="VEuPathDB" id="FungiDB:P174DRAFT_464345"/>
<dbReference type="PANTHER" id="PTHR24305">
    <property type="entry name" value="CYTOCHROME P450"/>
    <property type="match status" value="1"/>
</dbReference>
<dbReference type="GO" id="GO:0004497">
    <property type="term" value="F:monooxygenase activity"/>
    <property type="evidence" value="ECO:0007669"/>
    <property type="project" value="InterPro"/>
</dbReference>
<dbReference type="SUPFAM" id="SSF48264">
    <property type="entry name" value="Cytochrome P450"/>
    <property type="match status" value="1"/>
</dbReference>
<evidence type="ECO:0000256" key="1">
    <source>
        <dbReference type="ARBA" id="ARBA00010617"/>
    </source>
</evidence>
<dbReference type="OMA" id="CTFSKGA"/>
<comment type="similarity">
    <text evidence="1">Belongs to the cytochrome P450 family.</text>
</comment>
<keyword evidence="4" id="KW-1185">Reference proteome</keyword>
<keyword evidence="2" id="KW-0812">Transmembrane</keyword>
<dbReference type="OrthoDB" id="3945418at2759"/>
<dbReference type="PANTHER" id="PTHR24305:SF234">
    <property type="entry name" value="CYTOCHROME P450"/>
    <property type="match status" value="1"/>
</dbReference>
<sequence length="495" mass="55367">MLVRFVNDVNHAEAPMWLRGLLYKSILLICISCVGVYAITRALVTFYRLYLHPLAAFKGPRAAAISRNWVYKVLTGPSLPETVFEKLHTEYGVKAIRIGPNELHLTDVSLYKTIYNQTTPYLKEHGFYDGFLTPHTIFAETDPQLHKERRKMLNPMFSKMGVRKLEPVIQKKILTLGKKIKAIASSGPINVYDAYRCMAIDIMMRFAFGNESDAINETPGTFIATFLTAFDAASHTLADTQENPVKRFVAGKIPLSLVAKVDKNIRVIYKLQDTAYQGIRRHKKLTESPSHPVIFDNLKSLTDKAQAAQSIEILLIGSDTSAFTLSMGSFHILSSPECKEKLVATLNEHIPNPDAMPSLVELEKIDYLWAVVKEVQRMAISVHGRLPRVVPKEAPPLLVDGKVIPPGTVIGMSAYTMHTSIELWGPDMELGILTGSRSICVPSARAVAYAEVTMALAYFFRTFDMTLKTTKPELRGHFTLGFANGMMIDFKKSLR</sequence>
<organism evidence="3 4">
    <name type="scientific">Aspergillus novofumigatus (strain IBT 16806)</name>
    <dbReference type="NCBI Taxonomy" id="1392255"/>
    <lineage>
        <taxon>Eukaryota</taxon>
        <taxon>Fungi</taxon>
        <taxon>Dikarya</taxon>
        <taxon>Ascomycota</taxon>
        <taxon>Pezizomycotina</taxon>
        <taxon>Eurotiomycetes</taxon>
        <taxon>Eurotiomycetidae</taxon>
        <taxon>Eurotiales</taxon>
        <taxon>Aspergillaceae</taxon>
        <taxon>Aspergillus</taxon>
        <taxon>Aspergillus subgen. Fumigati</taxon>
    </lineage>
</organism>
<feature type="transmembrane region" description="Helical" evidence="2">
    <location>
        <begin position="21"/>
        <end position="39"/>
    </location>
</feature>
<dbReference type="CDD" id="cd11062">
    <property type="entry name" value="CYP58-like"/>
    <property type="match status" value="1"/>
</dbReference>
<evidence type="ECO:0000256" key="2">
    <source>
        <dbReference type="SAM" id="Phobius"/>
    </source>
</evidence>
<dbReference type="RefSeq" id="XP_024677786.1">
    <property type="nucleotide sequence ID" value="XM_024830381.1"/>
</dbReference>
<dbReference type="STRING" id="1392255.A0A2I1BV61"/>
<dbReference type="Pfam" id="PF00067">
    <property type="entry name" value="p450"/>
    <property type="match status" value="1"/>
</dbReference>
<dbReference type="InterPro" id="IPR036396">
    <property type="entry name" value="Cyt_P450_sf"/>
</dbReference>